<reference evidence="7" key="1">
    <citation type="submission" date="2020-08" db="EMBL/GenBank/DDBJ databases">
        <title>Plant Genome Project.</title>
        <authorList>
            <person name="Zhang R.-G."/>
        </authorList>
    </citation>
    <scope>NUCLEOTIDE SEQUENCE</scope>
    <source>
        <strain evidence="7">WSP0</strain>
        <tissue evidence="7">Leaf</tissue>
    </source>
</reference>
<feature type="region of interest" description="Disordered" evidence="6">
    <location>
        <begin position="1"/>
        <end position="78"/>
    </location>
</feature>
<evidence type="ECO:0000313" key="8">
    <source>
        <dbReference type="Proteomes" id="UP000823749"/>
    </source>
</evidence>
<evidence type="ECO:0000256" key="4">
    <source>
        <dbReference type="ARBA" id="ARBA00023163"/>
    </source>
</evidence>
<comment type="subcellular location">
    <subcellularLocation>
        <location evidence="1">Nucleus</location>
    </subcellularLocation>
</comment>
<dbReference type="GO" id="GO:0003700">
    <property type="term" value="F:DNA-binding transcription factor activity"/>
    <property type="evidence" value="ECO:0007669"/>
    <property type="project" value="InterPro"/>
</dbReference>
<evidence type="ECO:0000313" key="7">
    <source>
        <dbReference type="EMBL" id="KAG5564718.1"/>
    </source>
</evidence>
<accession>A0AAV6LHY3</accession>
<keyword evidence="2" id="KW-0805">Transcription regulation</keyword>
<keyword evidence="5" id="KW-0539">Nucleus</keyword>
<evidence type="ECO:0000256" key="2">
    <source>
        <dbReference type="ARBA" id="ARBA00023015"/>
    </source>
</evidence>
<feature type="compositionally biased region" description="Acidic residues" evidence="6">
    <location>
        <begin position="43"/>
        <end position="52"/>
    </location>
</feature>
<dbReference type="Gene3D" id="2.40.330.10">
    <property type="entry name" value="DNA-binding pseudobarrel domain"/>
    <property type="match status" value="2"/>
</dbReference>
<dbReference type="PANTHER" id="PTHR31140">
    <property type="entry name" value="B3 DOMAIN-CONTAINING TRANSCRIPTION FACTOR ABI3"/>
    <property type="match status" value="1"/>
</dbReference>
<dbReference type="InterPro" id="IPR044800">
    <property type="entry name" value="LEC2-like"/>
</dbReference>
<dbReference type="InterPro" id="IPR003340">
    <property type="entry name" value="B3_DNA-bd"/>
</dbReference>
<keyword evidence="4" id="KW-0804">Transcription</keyword>
<protein>
    <recommendedName>
        <fullName evidence="9">TF-B3 domain-containing protein</fullName>
    </recommendedName>
</protein>
<dbReference type="AlphaFoldDB" id="A0AAV6LHY3"/>
<comment type="caution">
    <text evidence="7">The sequence shown here is derived from an EMBL/GenBank/DDBJ whole genome shotgun (WGS) entry which is preliminary data.</text>
</comment>
<dbReference type="InterPro" id="IPR015300">
    <property type="entry name" value="DNA-bd_pseudobarrel_sf"/>
</dbReference>
<evidence type="ECO:0000256" key="1">
    <source>
        <dbReference type="ARBA" id="ARBA00004123"/>
    </source>
</evidence>
<gene>
    <name evidence="7" type="ORF">RHGRI_000797</name>
</gene>
<evidence type="ECO:0000256" key="6">
    <source>
        <dbReference type="SAM" id="MobiDB-lite"/>
    </source>
</evidence>
<evidence type="ECO:0000256" key="3">
    <source>
        <dbReference type="ARBA" id="ARBA00023125"/>
    </source>
</evidence>
<dbReference type="PANTHER" id="PTHR31140:SF139">
    <property type="entry name" value="B3 DOMAIN-CONTAINING PROTEIN OS02G0455900-RELATED"/>
    <property type="match status" value="1"/>
</dbReference>
<keyword evidence="8" id="KW-1185">Reference proteome</keyword>
<name>A0AAV6LHY3_9ERIC</name>
<dbReference type="EMBL" id="JACTNZ010000001">
    <property type="protein sequence ID" value="KAG5564718.1"/>
    <property type="molecule type" value="Genomic_DNA"/>
</dbReference>
<keyword evidence="3" id="KW-0238">DNA-binding</keyword>
<dbReference type="SUPFAM" id="SSF101936">
    <property type="entry name" value="DNA-binding pseudobarrel domain"/>
    <property type="match status" value="2"/>
</dbReference>
<dbReference type="Proteomes" id="UP000823749">
    <property type="component" value="Chromosome 1"/>
</dbReference>
<organism evidence="7 8">
    <name type="scientific">Rhododendron griersonianum</name>
    <dbReference type="NCBI Taxonomy" id="479676"/>
    <lineage>
        <taxon>Eukaryota</taxon>
        <taxon>Viridiplantae</taxon>
        <taxon>Streptophyta</taxon>
        <taxon>Embryophyta</taxon>
        <taxon>Tracheophyta</taxon>
        <taxon>Spermatophyta</taxon>
        <taxon>Magnoliopsida</taxon>
        <taxon>eudicotyledons</taxon>
        <taxon>Gunneridae</taxon>
        <taxon>Pentapetalae</taxon>
        <taxon>asterids</taxon>
        <taxon>Ericales</taxon>
        <taxon>Ericaceae</taxon>
        <taxon>Ericoideae</taxon>
        <taxon>Rhodoreae</taxon>
        <taxon>Rhododendron</taxon>
    </lineage>
</organism>
<dbReference type="CDD" id="cd10017">
    <property type="entry name" value="B3_DNA"/>
    <property type="match status" value="1"/>
</dbReference>
<evidence type="ECO:0008006" key="9">
    <source>
        <dbReference type="Google" id="ProtNLM"/>
    </source>
</evidence>
<sequence>MPGNREIGANNPNDEEAKKMIHVLPCGDDQKGKKMELGAVQEGAEEKEEEGSDVFSIEGNYPSSSNPTEADDTEDSSSIPPVKFCEFKMRVFLFEARLTPSDVENGRLLIPVEVAIDHFPPLIPGFQIAYWERIRMTTPDRNTQNHRDWLMIITYDPEECVFKINSVKWQKFARHHDLKATDSIRFYKPFPRADNNNFLIQHISGDKEITSGNPDFKQENFLFGRELGLYEVRSSGRPVTLATKVVRKHFPAVRVPAETHKLERLYFTDAQNKEWCWKIYFSFGNYVIEGLEGFVNEYKVDVGDVVRFFKIDGNGPLESQRHFLIEHVRRQEVAVGGGGSGDGTSTNLFCAWHGASERNGGGCGGGSARANEGTMGDRGGCGGGGGGRRGRRKKKFGFGICFMP</sequence>
<evidence type="ECO:0000256" key="5">
    <source>
        <dbReference type="ARBA" id="ARBA00023242"/>
    </source>
</evidence>
<proteinExistence type="predicted"/>
<dbReference type="GO" id="GO:0005634">
    <property type="term" value="C:nucleus"/>
    <property type="evidence" value="ECO:0007669"/>
    <property type="project" value="UniProtKB-SubCell"/>
</dbReference>
<dbReference type="GO" id="GO:0003677">
    <property type="term" value="F:DNA binding"/>
    <property type="evidence" value="ECO:0007669"/>
    <property type="project" value="UniProtKB-KW"/>
</dbReference>